<accession>A0A1W6LCG1</accession>
<feature type="domain" description="ABC3 transporter permease C-terminal" evidence="8">
    <location>
        <begin position="297"/>
        <end position="414"/>
    </location>
</feature>
<feature type="transmembrane region" description="Helical" evidence="7">
    <location>
        <begin position="387"/>
        <end position="408"/>
    </location>
</feature>
<dbReference type="Pfam" id="PF12704">
    <property type="entry name" value="MacB_PCD"/>
    <property type="match status" value="1"/>
</dbReference>
<feature type="transmembrane region" description="Helical" evidence="7">
    <location>
        <begin position="337"/>
        <end position="367"/>
    </location>
</feature>
<dbReference type="PANTHER" id="PTHR43738">
    <property type="entry name" value="ABC TRANSPORTER, MEMBRANE PROTEIN"/>
    <property type="match status" value="1"/>
</dbReference>
<dbReference type="InterPro" id="IPR025857">
    <property type="entry name" value="MacB_PCD"/>
</dbReference>
<feature type="compositionally biased region" description="Basic and acidic residues" evidence="6">
    <location>
        <begin position="217"/>
        <end position="237"/>
    </location>
</feature>
<dbReference type="InterPro" id="IPR051125">
    <property type="entry name" value="ABC-4/HrtB_transporter"/>
</dbReference>
<dbReference type="Pfam" id="PF02687">
    <property type="entry name" value="FtsX"/>
    <property type="match status" value="1"/>
</dbReference>
<evidence type="ECO:0000256" key="4">
    <source>
        <dbReference type="ARBA" id="ARBA00022989"/>
    </source>
</evidence>
<feature type="domain" description="MacB-like periplasmic core" evidence="9">
    <location>
        <begin position="19"/>
        <end position="212"/>
    </location>
</feature>
<protein>
    <submittedName>
        <fullName evidence="10">Multidrug ABC transporter substrate-binding protein</fullName>
    </submittedName>
</protein>
<evidence type="ECO:0000259" key="9">
    <source>
        <dbReference type="Pfam" id="PF12704"/>
    </source>
</evidence>
<dbReference type="Proteomes" id="UP000193427">
    <property type="component" value="Chromosome"/>
</dbReference>
<name>A0A1W6LCG1_9BURK</name>
<proteinExistence type="predicted"/>
<sequence length="422" mass="45057">MRLALLAWRYLWARPLVAVLNLVLLSLGLASMTFVILASEQVEHAVQRDLAGIDLVVGAKGSPMQLILSGVFHLDSPTGNIPLGTVKLLRDHPLVARVVPLSLGDSLHGFRIVGTTREYLDLYGGQIEQGRTWKIPLEAVLGADAAAELKLRPGDTFAGSHGLGMGGDEHDHYRYTVVGTLARTGTVLDRLVVTSTESVWAVHAHHGSAPAEAGQAADEHGDDHDHGHDDDHDAAHENEDDPREVTLLLVSYRSPLAAVSLPRWVNAQPALQSAAPAFETARLMKMVGAGTEVLRGFGIVLLAAAGLSVFIGLYHAVRERQADLAMMRMLGAPPRRVATLVVAEALWLALLGIIIGLVAGHAVTHLLGSFLQTERSLSLTGAWVSPWEAVVPAAAVLLALLSAALPAIRAFRLDVTKLLQAH</sequence>
<dbReference type="STRING" id="946333.A4W93_19660"/>
<dbReference type="GO" id="GO:0005886">
    <property type="term" value="C:plasma membrane"/>
    <property type="evidence" value="ECO:0007669"/>
    <property type="project" value="UniProtKB-SubCell"/>
</dbReference>
<dbReference type="AlphaFoldDB" id="A0A1W6LCG1"/>
<keyword evidence="4 7" id="KW-1133">Transmembrane helix</keyword>
<keyword evidence="5 7" id="KW-0472">Membrane</keyword>
<keyword evidence="11" id="KW-1185">Reference proteome</keyword>
<evidence type="ECO:0000256" key="7">
    <source>
        <dbReference type="SAM" id="Phobius"/>
    </source>
</evidence>
<dbReference type="InterPro" id="IPR003838">
    <property type="entry name" value="ABC3_permease_C"/>
</dbReference>
<dbReference type="EMBL" id="CP015118">
    <property type="protein sequence ID" value="ARN21936.1"/>
    <property type="molecule type" value="Genomic_DNA"/>
</dbReference>
<evidence type="ECO:0000313" key="10">
    <source>
        <dbReference type="EMBL" id="ARN21936.1"/>
    </source>
</evidence>
<feature type="region of interest" description="Disordered" evidence="6">
    <location>
        <begin position="205"/>
        <end position="240"/>
    </location>
</feature>
<dbReference type="PANTHER" id="PTHR43738:SF2">
    <property type="entry name" value="ABC TRANSPORTER PERMEASE"/>
    <property type="match status" value="1"/>
</dbReference>
<evidence type="ECO:0000313" key="11">
    <source>
        <dbReference type="Proteomes" id="UP000193427"/>
    </source>
</evidence>
<comment type="subcellular location">
    <subcellularLocation>
        <location evidence="1">Cell membrane</location>
        <topology evidence="1">Multi-pass membrane protein</topology>
    </subcellularLocation>
</comment>
<feature type="transmembrane region" description="Helical" evidence="7">
    <location>
        <begin position="293"/>
        <end position="317"/>
    </location>
</feature>
<evidence type="ECO:0000256" key="2">
    <source>
        <dbReference type="ARBA" id="ARBA00022475"/>
    </source>
</evidence>
<reference evidence="10 11" key="1">
    <citation type="submission" date="2016-04" db="EMBL/GenBank/DDBJ databases">
        <title>Complete genome sequence of natural rubber-degrading, novel Gram-negative bacterium, Rhizobacter gummiphilus strain NS21.</title>
        <authorList>
            <person name="Tabata M."/>
            <person name="Kasai D."/>
            <person name="Fukuda M."/>
        </authorList>
    </citation>
    <scope>NUCLEOTIDE SEQUENCE [LARGE SCALE GENOMIC DNA]</scope>
    <source>
        <strain evidence="10 11">NS21</strain>
    </source>
</reference>
<organism evidence="10 11">
    <name type="scientific">Piscinibacter gummiphilus</name>
    <dbReference type="NCBI Taxonomy" id="946333"/>
    <lineage>
        <taxon>Bacteria</taxon>
        <taxon>Pseudomonadati</taxon>
        <taxon>Pseudomonadota</taxon>
        <taxon>Betaproteobacteria</taxon>
        <taxon>Burkholderiales</taxon>
        <taxon>Sphaerotilaceae</taxon>
        <taxon>Piscinibacter</taxon>
    </lineage>
</organism>
<evidence type="ECO:0000256" key="3">
    <source>
        <dbReference type="ARBA" id="ARBA00022692"/>
    </source>
</evidence>
<evidence type="ECO:0000256" key="5">
    <source>
        <dbReference type="ARBA" id="ARBA00023136"/>
    </source>
</evidence>
<dbReference type="RefSeq" id="WP_085752233.1">
    <property type="nucleotide sequence ID" value="NZ_BSPR01000006.1"/>
</dbReference>
<evidence type="ECO:0000256" key="6">
    <source>
        <dbReference type="SAM" id="MobiDB-lite"/>
    </source>
</evidence>
<keyword evidence="3 7" id="KW-0812">Transmembrane</keyword>
<evidence type="ECO:0000256" key="1">
    <source>
        <dbReference type="ARBA" id="ARBA00004651"/>
    </source>
</evidence>
<gene>
    <name evidence="10" type="ORF">A4W93_19660</name>
</gene>
<dbReference type="OrthoDB" id="9784014at2"/>
<dbReference type="KEGG" id="rgu:A4W93_19660"/>
<keyword evidence="2" id="KW-1003">Cell membrane</keyword>
<evidence type="ECO:0000259" key="8">
    <source>
        <dbReference type="Pfam" id="PF02687"/>
    </source>
</evidence>